<dbReference type="AlphaFoldDB" id="A0A9N9JQB7"/>
<name>A0A9N9JQB7_9GLOM</name>
<proteinExistence type="predicted"/>
<keyword evidence="3" id="KW-1185">Reference proteome</keyword>
<protein>
    <submittedName>
        <fullName evidence="2">8002_t:CDS:1</fullName>
    </submittedName>
</protein>
<dbReference type="Proteomes" id="UP000789342">
    <property type="component" value="Unassembled WGS sequence"/>
</dbReference>
<evidence type="ECO:0000256" key="1">
    <source>
        <dbReference type="SAM" id="MobiDB-lite"/>
    </source>
</evidence>
<organism evidence="2 3">
    <name type="scientific">Acaulospora morrowiae</name>
    <dbReference type="NCBI Taxonomy" id="94023"/>
    <lineage>
        <taxon>Eukaryota</taxon>
        <taxon>Fungi</taxon>
        <taxon>Fungi incertae sedis</taxon>
        <taxon>Mucoromycota</taxon>
        <taxon>Glomeromycotina</taxon>
        <taxon>Glomeromycetes</taxon>
        <taxon>Diversisporales</taxon>
        <taxon>Acaulosporaceae</taxon>
        <taxon>Acaulospora</taxon>
    </lineage>
</organism>
<feature type="compositionally biased region" description="Basic and acidic residues" evidence="1">
    <location>
        <begin position="32"/>
        <end position="49"/>
    </location>
</feature>
<feature type="non-terminal residue" evidence="2">
    <location>
        <position position="1"/>
    </location>
</feature>
<sequence>NLDTSHMTVYPKRPNQRHINLEQRRRPPYLTNRREVKEKQKIKQFESNKELNLQTRKVTAKSQSMKIEESGPKDNIPQ</sequence>
<feature type="region of interest" description="Disordered" evidence="1">
    <location>
        <begin position="1"/>
        <end position="78"/>
    </location>
</feature>
<feature type="compositionally biased region" description="Polar residues" evidence="1">
    <location>
        <begin position="50"/>
        <end position="65"/>
    </location>
</feature>
<evidence type="ECO:0000313" key="2">
    <source>
        <dbReference type="EMBL" id="CAG8791354.1"/>
    </source>
</evidence>
<comment type="caution">
    <text evidence="2">The sequence shown here is derived from an EMBL/GenBank/DDBJ whole genome shotgun (WGS) entry which is preliminary data.</text>
</comment>
<evidence type="ECO:0000313" key="3">
    <source>
        <dbReference type="Proteomes" id="UP000789342"/>
    </source>
</evidence>
<reference evidence="2" key="1">
    <citation type="submission" date="2021-06" db="EMBL/GenBank/DDBJ databases">
        <authorList>
            <person name="Kallberg Y."/>
            <person name="Tangrot J."/>
            <person name="Rosling A."/>
        </authorList>
    </citation>
    <scope>NUCLEOTIDE SEQUENCE</scope>
    <source>
        <strain evidence="2">CL551</strain>
    </source>
</reference>
<accession>A0A9N9JQB7</accession>
<feature type="non-terminal residue" evidence="2">
    <location>
        <position position="78"/>
    </location>
</feature>
<gene>
    <name evidence="2" type="ORF">AMORRO_LOCUS18171</name>
</gene>
<dbReference type="EMBL" id="CAJVPV010061854">
    <property type="protein sequence ID" value="CAG8791354.1"/>
    <property type="molecule type" value="Genomic_DNA"/>
</dbReference>